<dbReference type="PATRIC" id="fig|1410657.5.peg.1102"/>
<dbReference type="EMBL" id="JQBL01000029">
    <property type="protein sequence ID" value="KRN48497.1"/>
    <property type="molecule type" value="Genomic_DNA"/>
</dbReference>
<keyword evidence="1" id="KW-0812">Transmembrane</keyword>
<evidence type="ECO:0000313" key="2">
    <source>
        <dbReference type="EMBL" id="KRN48497.1"/>
    </source>
</evidence>
<keyword evidence="3" id="KW-1185">Reference proteome</keyword>
<accession>A0A0R2H6Y2</accession>
<evidence type="ECO:0000313" key="3">
    <source>
        <dbReference type="Proteomes" id="UP000051841"/>
    </source>
</evidence>
<gene>
    <name evidence="2" type="ORF">IV49_GL001061</name>
</gene>
<sequence>MAEKKESVDTTQFRRIHKVEVKKKRFTLSKKSIAMIVVIVLIIAGCLTGYIITKNSDGYATKVSGNKDVITGDVTVSKQGYFEYLLDQSGAQKTVDNAYNAITNKELPSKTYQSQIDEEVKKLEDSYKSYMGSVESYATSLGYKDVKTFREEFVTPTAKKTVLKNKYLKEQYNTILKNYTPAYIKTITVEKESIALKLIKQATSQEAFDKLMKDSAYSSNANDYKLVTSKTDTTTLNKRIKNNLSKFSSMKNDGVYPTVIKQSTKKYVVVYVYNTDKNKNKDTYINDLGSVSDIDSNAEIFYLKKYKFTVYDKKLKKEIKAINKKYIND</sequence>
<keyword evidence="1" id="KW-1133">Transmembrane helix</keyword>
<protein>
    <submittedName>
        <fullName evidence="2">Uncharacterized protein</fullName>
    </submittedName>
</protein>
<evidence type="ECO:0000256" key="1">
    <source>
        <dbReference type="SAM" id="Phobius"/>
    </source>
</evidence>
<dbReference type="AlphaFoldDB" id="A0A0R2H6Y2"/>
<reference evidence="2 3" key="1">
    <citation type="journal article" date="2015" name="Genome Announc.">
        <title>Expanding the biotechnology potential of lactobacilli through comparative genomics of 213 strains and associated genera.</title>
        <authorList>
            <person name="Sun Z."/>
            <person name="Harris H.M."/>
            <person name="McCann A."/>
            <person name="Guo C."/>
            <person name="Argimon S."/>
            <person name="Zhang W."/>
            <person name="Yang X."/>
            <person name="Jeffery I.B."/>
            <person name="Cooney J.C."/>
            <person name="Kagawa T.F."/>
            <person name="Liu W."/>
            <person name="Song Y."/>
            <person name="Salvetti E."/>
            <person name="Wrobel A."/>
            <person name="Rasinkangas P."/>
            <person name="Parkhill J."/>
            <person name="Rea M.C."/>
            <person name="O'Sullivan O."/>
            <person name="Ritari J."/>
            <person name="Douillard F.P."/>
            <person name="Paul Ross R."/>
            <person name="Yang R."/>
            <person name="Briner A.E."/>
            <person name="Felis G.E."/>
            <person name="de Vos W.M."/>
            <person name="Barrangou R."/>
            <person name="Klaenhammer T.R."/>
            <person name="Caufield P.W."/>
            <person name="Cui Y."/>
            <person name="Zhang H."/>
            <person name="O'Toole P.W."/>
        </authorList>
    </citation>
    <scope>NUCLEOTIDE SEQUENCE [LARGE SCALE GENOMIC DNA]</scope>
    <source>
        <strain evidence="2 3">DSM 20405</strain>
    </source>
</reference>
<feature type="transmembrane region" description="Helical" evidence="1">
    <location>
        <begin position="32"/>
        <end position="52"/>
    </location>
</feature>
<keyword evidence="1" id="KW-0472">Membrane</keyword>
<dbReference type="RefSeq" id="WP_031589671.1">
    <property type="nucleotide sequence ID" value="NZ_JNKN01000033.1"/>
</dbReference>
<name>A0A0R2H6Y2_9FIRM</name>
<dbReference type="Proteomes" id="UP000051841">
    <property type="component" value="Unassembled WGS sequence"/>
</dbReference>
<proteinExistence type="predicted"/>
<comment type="caution">
    <text evidence="2">The sequence shown here is derived from an EMBL/GenBank/DDBJ whole genome shotgun (WGS) entry which is preliminary data.</text>
</comment>
<organism evidence="2 3">
    <name type="scientific">Kandleria vitulina DSM 20405</name>
    <dbReference type="NCBI Taxonomy" id="1410657"/>
    <lineage>
        <taxon>Bacteria</taxon>
        <taxon>Bacillati</taxon>
        <taxon>Bacillota</taxon>
        <taxon>Erysipelotrichia</taxon>
        <taxon>Erysipelotrichales</taxon>
        <taxon>Coprobacillaceae</taxon>
        <taxon>Kandleria</taxon>
    </lineage>
</organism>